<sequence length="410" mass="42891">MNSRQAHGRHGLGVGGFILLAALSGLSPLTSVFILPALPELADDLHTSLSGAQFALSAGFAGLAVGLLMVGPLSDRHGRRAPLILGLVAYIATTVLCSFASDIATLIVFRALQGVCGGAVWVITRAVVRDSYAGQATARVLSQMSMVTALAPVVAPSLAGQLLLFTDWRGLFLALAAFGAVVMSMGVLFMRETLLVERRQNNDLRAQLAVIHGFFRAPYYFLSFAALGVVQSAMYFTFVIMSPFVFVDDFGMTAQQFGMLFGVAALMMALGNQSNVLLLRRWRPETVLRLLLTIAFVGSVAYLVAVVLHAPLSLVIVAVLLVPLAAGASNADITALTLAPFPHAAGSAAALLGACQFGVAALVPPLVSLAGVSALSMALTMLVTAVGAWWIGMAMRARWGLPADPDPVAA</sequence>
<comment type="similarity">
    <text evidence="2">Belongs to the major facilitator superfamily. Bcr/CmlA family.</text>
</comment>
<feature type="transmembrane region" description="Helical" evidence="8">
    <location>
        <begin position="50"/>
        <end position="71"/>
    </location>
</feature>
<name>A0ABS1K6V8_9MICC</name>
<feature type="transmembrane region" description="Helical" evidence="8">
    <location>
        <begin position="219"/>
        <end position="245"/>
    </location>
</feature>
<feature type="transmembrane region" description="Helical" evidence="8">
    <location>
        <begin position="257"/>
        <end position="278"/>
    </location>
</feature>
<evidence type="ECO:0000256" key="7">
    <source>
        <dbReference type="ARBA" id="ARBA00023136"/>
    </source>
</evidence>
<feature type="transmembrane region" description="Helical" evidence="8">
    <location>
        <begin position="170"/>
        <end position="190"/>
    </location>
</feature>
<feature type="transmembrane region" description="Helical" evidence="8">
    <location>
        <begin position="83"/>
        <end position="101"/>
    </location>
</feature>
<feature type="transmembrane region" description="Helical" evidence="8">
    <location>
        <begin position="369"/>
        <end position="391"/>
    </location>
</feature>
<comment type="caution">
    <text evidence="10">The sequence shown here is derived from an EMBL/GenBank/DDBJ whole genome shotgun (WGS) entry which is preliminary data.</text>
</comment>
<dbReference type="EMBL" id="JAERRC010000046">
    <property type="protein sequence ID" value="MBL0707193.1"/>
    <property type="molecule type" value="Genomic_DNA"/>
</dbReference>
<dbReference type="InterPro" id="IPR020846">
    <property type="entry name" value="MFS_dom"/>
</dbReference>
<dbReference type="InterPro" id="IPR036259">
    <property type="entry name" value="MFS_trans_sf"/>
</dbReference>
<dbReference type="Pfam" id="PF07690">
    <property type="entry name" value="MFS_1"/>
    <property type="match status" value="1"/>
</dbReference>
<feature type="transmembrane region" description="Helical" evidence="8">
    <location>
        <begin position="345"/>
        <end position="363"/>
    </location>
</feature>
<evidence type="ECO:0000313" key="11">
    <source>
        <dbReference type="Proteomes" id="UP000639051"/>
    </source>
</evidence>
<keyword evidence="11" id="KW-1185">Reference proteome</keyword>
<evidence type="ECO:0000256" key="8">
    <source>
        <dbReference type="SAM" id="Phobius"/>
    </source>
</evidence>
<evidence type="ECO:0000256" key="2">
    <source>
        <dbReference type="ARBA" id="ARBA00006236"/>
    </source>
</evidence>
<dbReference type="RefSeq" id="WP_189693646.1">
    <property type="nucleotide sequence ID" value="NZ_BNCM01000006.1"/>
</dbReference>
<dbReference type="PANTHER" id="PTHR23502">
    <property type="entry name" value="MAJOR FACILITATOR SUPERFAMILY"/>
    <property type="match status" value="1"/>
</dbReference>
<dbReference type="InterPro" id="IPR004812">
    <property type="entry name" value="Efflux_drug-R_Bcr/CmlA"/>
</dbReference>
<dbReference type="PANTHER" id="PTHR23502:SF132">
    <property type="entry name" value="POLYAMINE TRANSPORTER 2-RELATED"/>
    <property type="match status" value="1"/>
</dbReference>
<feature type="transmembrane region" description="Helical" evidence="8">
    <location>
        <begin position="314"/>
        <end position="333"/>
    </location>
</feature>
<keyword evidence="7 8" id="KW-0472">Membrane</keyword>
<protein>
    <submittedName>
        <fullName evidence="10">Multidrug effflux MFS transporter</fullName>
    </submittedName>
</protein>
<dbReference type="CDD" id="cd17320">
    <property type="entry name" value="MFS_MdfA_MDR_like"/>
    <property type="match status" value="1"/>
</dbReference>
<organism evidence="10 11">
    <name type="scientific">Sinomonas cellulolyticus</name>
    <dbReference type="NCBI Taxonomy" id="2801916"/>
    <lineage>
        <taxon>Bacteria</taxon>
        <taxon>Bacillati</taxon>
        <taxon>Actinomycetota</taxon>
        <taxon>Actinomycetes</taxon>
        <taxon>Micrococcales</taxon>
        <taxon>Micrococcaceae</taxon>
        <taxon>Sinomonas</taxon>
    </lineage>
</organism>
<feature type="transmembrane region" description="Helical" evidence="8">
    <location>
        <begin position="107"/>
        <end position="128"/>
    </location>
</feature>
<dbReference type="NCBIfam" id="TIGR00710">
    <property type="entry name" value="efflux_Bcr_CflA"/>
    <property type="match status" value="1"/>
</dbReference>
<evidence type="ECO:0000256" key="1">
    <source>
        <dbReference type="ARBA" id="ARBA00004651"/>
    </source>
</evidence>
<dbReference type="PROSITE" id="PS50850">
    <property type="entry name" value="MFS"/>
    <property type="match status" value="1"/>
</dbReference>
<gene>
    <name evidence="10" type="ORF">JJE72_16995</name>
</gene>
<feature type="domain" description="Major facilitator superfamily (MFS) profile" evidence="9">
    <location>
        <begin position="16"/>
        <end position="410"/>
    </location>
</feature>
<dbReference type="InterPro" id="IPR011701">
    <property type="entry name" value="MFS"/>
</dbReference>
<reference evidence="10 11" key="1">
    <citation type="submission" date="2021-01" db="EMBL/GenBank/DDBJ databases">
        <title>Genome public.</title>
        <authorList>
            <person name="Liu C."/>
            <person name="Sun Q."/>
        </authorList>
    </citation>
    <scope>NUCLEOTIDE SEQUENCE [LARGE SCALE GENOMIC DNA]</scope>
    <source>
        <strain evidence="10 11">JC656</strain>
    </source>
</reference>
<evidence type="ECO:0000256" key="6">
    <source>
        <dbReference type="ARBA" id="ARBA00022989"/>
    </source>
</evidence>
<comment type="subcellular location">
    <subcellularLocation>
        <location evidence="1">Cell membrane</location>
        <topology evidence="1">Multi-pass membrane protein</topology>
    </subcellularLocation>
</comment>
<dbReference type="SUPFAM" id="SSF103473">
    <property type="entry name" value="MFS general substrate transporter"/>
    <property type="match status" value="1"/>
</dbReference>
<evidence type="ECO:0000256" key="3">
    <source>
        <dbReference type="ARBA" id="ARBA00022448"/>
    </source>
</evidence>
<accession>A0ABS1K6V8</accession>
<keyword evidence="4" id="KW-1003">Cell membrane</keyword>
<evidence type="ECO:0000256" key="4">
    <source>
        <dbReference type="ARBA" id="ARBA00022475"/>
    </source>
</evidence>
<feature type="transmembrane region" description="Helical" evidence="8">
    <location>
        <begin position="140"/>
        <end position="164"/>
    </location>
</feature>
<dbReference type="Proteomes" id="UP000639051">
    <property type="component" value="Unassembled WGS sequence"/>
</dbReference>
<keyword evidence="5 8" id="KW-0812">Transmembrane</keyword>
<dbReference type="Gene3D" id="1.20.1720.10">
    <property type="entry name" value="Multidrug resistance protein D"/>
    <property type="match status" value="1"/>
</dbReference>
<feature type="transmembrane region" description="Helical" evidence="8">
    <location>
        <begin position="290"/>
        <end position="308"/>
    </location>
</feature>
<feature type="transmembrane region" description="Helical" evidence="8">
    <location>
        <begin position="12"/>
        <end position="38"/>
    </location>
</feature>
<proteinExistence type="inferred from homology"/>
<evidence type="ECO:0000256" key="5">
    <source>
        <dbReference type="ARBA" id="ARBA00022692"/>
    </source>
</evidence>
<keyword evidence="6 8" id="KW-1133">Transmembrane helix</keyword>
<evidence type="ECO:0000259" key="9">
    <source>
        <dbReference type="PROSITE" id="PS50850"/>
    </source>
</evidence>
<keyword evidence="3" id="KW-0813">Transport</keyword>
<evidence type="ECO:0000313" key="10">
    <source>
        <dbReference type="EMBL" id="MBL0707193.1"/>
    </source>
</evidence>